<evidence type="ECO:0000256" key="2">
    <source>
        <dbReference type="ARBA" id="ARBA00022679"/>
    </source>
</evidence>
<evidence type="ECO:0000259" key="3">
    <source>
        <dbReference type="Pfam" id="PF00534"/>
    </source>
</evidence>
<evidence type="ECO:0000313" key="5">
    <source>
        <dbReference type="EMBL" id="RUS95427.1"/>
    </source>
</evidence>
<dbReference type="AlphaFoldDB" id="A0A433UNK0"/>
<evidence type="ECO:0000256" key="1">
    <source>
        <dbReference type="ARBA" id="ARBA00022676"/>
    </source>
</evidence>
<dbReference type="Gene3D" id="3.40.50.2000">
    <property type="entry name" value="Glycogen Phosphorylase B"/>
    <property type="match status" value="2"/>
</dbReference>
<reference evidence="5 6" key="1">
    <citation type="journal article" date="2019" name="Genome Biol. Evol.">
        <title>Day and night: Metabolic profiles and evolutionary relationships of six axenic non-marine cyanobacteria.</title>
        <authorList>
            <person name="Will S.E."/>
            <person name="Henke P."/>
            <person name="Boedeker C."/>
            <person name="Huang S."/>
            <person name="Brinkmann H."/>
            <person name="Rohde M."/>
            <person name="Jarek M."/>
            <person name="Friedl T."/>
            <person name="Seufert S."/>
            <person name="Schumacher M."/>
            <person name="Overmann J."/>
            <person name="Neumann-Schaal M."/>
            <person name="Petersen J."/>
        </authorList>
    </citation>
    <scope>NUCLEOTIDE SEQUENCE [LARGE SCALE GENOMIC DNA]</scope>
    <source>
        <strain evidence="5 6">SAG 1403-4b</strain>
    </source>
</reference>
<dbReference type="EMBL" id="RSCM01000010">
    <property type="protein sequence ID" value="RUS95427.1"/>
    <property type="molecule type" value="Genomic_DNA"/>
</dbReference>
<keyword evidence="1" id="KW-0328">Glycosyltransferase</keyword>
<dbReference type="Pfam" id="PF13439">
    <property type="entry name" value="Glyco_transf_4"/>
    <property type="match status" value="1"/>
</dbReference>
<keyword evidence="6" id="KW-1185">Reference proteome</keyword>
<gene>
    <name evidence="5" type="ORF">DSM107003_31300</name>
</gene>
<feature type="domain" description="Glycosyl transferase family 1" evidence="3">
    <location>
        <begin position="190"/>
        <end position="349"/>
    </location>
</feature>
<proteinExistence type="predicted"/>
<evidence type="ECO:0000259" key="4">
    <source>
        <dbReference type="Pfam" id="PF13439"/>
    </source>
</evidence>
<keyword evidence="2" id="KW-0808">Transferase</keyword>
<evidence type="ECO:0008006" key="7">
    <source>
        <dbReference type="Google" id="ProtNLM"/>
    </source>
</evidence>
<dbReference type="CDD" id="cd03801">
    <property type="entry name" value="GT4_PimA-like"/>
    <property type="match status" value="1"/>
</dbReference>
<dbReference type="GO" id="GO:0016757">
    <property type="term" value="F:glycosyltransferase activity"/>
    <property type="evidence" value="ECO:0007669"/>
    <property type="project" value="UniProtKB-KW"/>
</dbReference>
<dbReference type="Proteomes" id="UP000276103">
    <property type="component" value="Unassembled WGS sequence"/>
</dbReference>
<feature type="domain" description="Glycosyltransferase subfamily 4-like N-terminal" evidence="4">
    <location>
        <begin position="15"/>
        <end position="178"/>
    </location>
</feature>
<accession>A0A433UNK0</accession>
<dbReference type="RefSeq" id="WP_127055025.1">
    <property type="nucleotide sequence ID" value="NZ_RSCM01000010.1"/>
</dbReference>
<evidence type="ECO:0000313" key="6">
    <source>
        <dbReference type="Proteomes" id="UP000276103"/>
    </source>
</evidence>
<dbReference type="Pfam" id="PF00534">
    <property type="entry name" value="Glycos_transf_1"/>
    <property type="match status" value="1"/>
</dbReference>
<sequence>MKSYLLVTGDFVKTGGMDRANFALADYLARQGEQVHLVAHRVASELLAYPNVKFHRVPKLGNSYLLSSPLLNWMGRNLAQRLSANGGRVLVNGGNCQWPDMNWVHYVHAAYQPNNKAGLLRQFKGSVSRQMFLDAEKKALNSARVIIVNSDRTKQDLIEKLAIPEQKLHTVYYGIDPQVFYPAIPEERIALRQQLGWPEDKAIVVFIGALSDRRKGFDTLFTAWQQLCNLPVWDAELVVIGVGAELPLWQRRAADAGISNIHFLGFRADVPKLLQAADCLVAPTRYEAYGLGVQEALCCGIPAIVSANAGVAERYPKELQDLLIPNPDDAVDLAALLLKWQSHQDHYSKLAFSFSLELRNSTWDDMAKKILHFFDSCKQA</sequence>
<organism evidence="5 6">
    <name type="scientific">Trichormus variabilis SAG 1403-4b</name>
    <dbReference type="NCBI Taxonomy" id="447716"/>
    <lineage>
        <taxon>Bacteria</taxon>
        <taxon>Bacillati</taxon>
        <taxon>Cyanobacteriota</taxon>
        <taxon>Cyanophyceae</taxon>
        <taxon>Nostocales</taxon>
        <taxon>Nostocaceae</taxon>
        <taxon>Trichormus</taxon>
    </lineage>
</organism>
<dbReference type="OrthoDB" id="9790710at2"/>
<dbReference type="InterPro" id="IPR028098">
    <property type="entry name" value="Glyco_trans_4-like_N"/>
</dbReference>
<comment type="caution">
    <text evidence="5">The sequence shown here is derived from an EMBL/GenBank/DDBJ whole genome shotgun (WGS) entry which is preliminary data.</text>
</comment>
<dbReference type="PANTHER" id="PTHR12526:SF510">
    <property type="entry name" value="D-INOSITOL 3-PHOSPHATE GLYCOSYLTRANSFERASE"/>
    <property type="match status" value="1"/>
</dbReference>
<name>A0A433UNK0_ANAVA</name>
<dbReference type="PANTHER" id="PTHR12526">
    <property type="entry name" value="GLYCOSYLTRANSFERASE"/>
    <property type="match status" value="1"/>
</dbReference>
<dbReference type="InterPro" id="IPR001296">
    <property type="entry name" value="Glyco_trans_1"/>
</dbReference>
<dbReference type="SUPFAM" id="SSF53756">
    <property type="entry name" value="UDP-Glycosyltransferase/glycogen phosphorylase"/>
    <property type="match status" value="1"/>
</dbReference>
<protein>
    <recommendedName>
        <fullName evidence="7">Glycosyl transferase</fullName>
    </recommendedName>
</protein>